<evidence type="ECO:0000256" key="5">
    <source>
        <dbReference type="ARBA" id="ARBA00022989"/>
    </source>
</evidence>
<evidence type="ECO:0000313" key="9">
    <source>
        <dbReference type="Proteomes" id="UP001152604"/>
    </source>
</evidence>
<keyword evidence="5 7" id="KW-1133">Transmembrane helix</keyword>
<dbReference type="RefSeq" id="WP_301555133.1">
    <property type="nucleotide sequence ID" value="NZ_CAKXZS010000009.1"/>
</dbReference>
<dbReference type="CDD" id="cd13127">
    <property type="entry name" value="MATE_tuaB_like"/>
    <property type="match status" value="1"/>
</dbReference>
<feature type="transmembrane region" description="Helical" evidence="7">
    <location>
        <begin position="129"/>
        <end position="147"/>
    </location>
</feature>
<feature type="transmembrane region" description="Helical" evidence="7">
    <location>
        <begin position="465"/>
        <end position="490"/>
    </location>
</feature>
<organism evidence="8 9">
    <name type="scientific">Mesorhizobium ventifaucium</name>
    <dbReference type="NCBI Taxonomy" id="666020"/>
    <lineage>
        <taxon>Bacteria</taxon>
        <taxon>Pseudomonadati</taxon>
        <taxon>Pseudomonadota</taxon>
        <taxon>Alphaproteobacteria</taxon>
        <taxon>Hyphomicrobiales</taxon>
        <taxon>Phyllobacteriaceae</taxon>
        <taxon>Mesorhizobium</taxon>
    </lineage>
</organism>
<evidence type="ECO:0000256" key="7">
    <source>
        <dbReference type="SAM" id="Phobius"/>
    </source>
</evidence>
<feature type="transmembrane region" description="Helical" evidence="7">
    <location>
        <begin position="302"/>
        <end position="326"/>
    </location>
</feature>
<dbReference type="InterPro" id="IPR050833">
    <property type="entry name" value="Poly_Biosynth_Transport"/>
</dbReference>
<keyword evidence="9" id="KW-1185">Reference proteome</keyword>
<dbReference type="PANTHER" id="PTHR30250:SF10">
    <property type="entry name" value="LIPOPOLYSACCHARIDE BIOSYNTHESIS PROTEIN WZXC"/>
    <property type="match status" value="1"/>
</dbReference>
<comment type="caution">
    <text evidence="8">The sequence shown here is derived from an EMBL/GenBank/DDBJ whole genome shotgun (WGS) entry which is preliminary data.</text>
</comment>
<keyword evidence="6 7" id="KW-0472">Membrane</keyword>
<dbReference type="Pfam" id="PF13440">
    <property type="entry name" value="Polysacc_synt_3"/>
    <property type="match status" value="1"/>
</dbReference>
<comment type="similarity">
    <text evidence="2">Belongs to the polysaccharide synthase family.</text>
</comment>
<feature type="transmembrane region" description="Helical" evidence="7">
    <location>
        <begin position="374"/>
        <end position="392"/>
    </location>
</feature>
<gene>
    <name evidence="8" type="ORF">MES4922_170049</name>
</gene>
<evidence type="ECO:0000256" key="3">
    <source>
        <dbReference type="ARBA" id="ARBA00022475"/>
    </source>
</evidence>
<sequence length="510" mass="54915">MRLIPSASEEALSSEHLTRDLGRRTASGGVIAIGTQVLVLLMQLGYMAMMARLLQPEDFGLVAMAASVTAFVGVFADMGLSMATIQRKELDHDTVSALFFLNLAAGFVLMLVTWLMAPLAAWTFNDRRLLDLVLVLALAIPITAAGAQHKALLTRNMQWPSLHGVSLGSLLCGFAVGIAMAWVWDFGYWSLAAATLTTASVGTVGQWMLSPWRPSRVGNWKGSRSAINFGVNLSAFNAINYFHRQADNILIGYYLGSAQLGFYTRAYSIFTLPISLVNGPLATAFIPALSRLQTESSQWRKAFLDMLALVTIIGSAIAASLFVLAAPLVTLLLGPSWAASAKILNYLSLSIFVSTPLSAMGWIYISLEQTNRMFAWSIFATAMILAAFAIGLSDGASGVALAYSVVIYVLALPSFWYASRKAPVSMGDISKTVFPIVGAGIVSTTVLWLPPYWSSSRVSESPVDAIGFVLVKFPMVAGLYCVLVGLACVISPRNRGLVLRVIPFLSRNRG</sequence>
<feature type="transmembrane region" description="Helical" evidence="7">
    <location>
        <begin position="97"/>
        <end position="117"/>
    </location>
</feature>
<evidence type="ECO:0000313" key="8">
    <source>
        <dbReference type="EMBL" id="CAH2396611.1"/>
    </source>
</evidence>
<name>A0ABM9DKK9_9HYPH</name>
<evidence type="ECO:0000256" key="6">
    <source>
        <dbReference type="ARBA" id="ARBA00023136"/>
    </source>
</evidence>
<evidence type="ECO:0000256" key="4">
    <source>
        <dbReference type="ARBA" id="ARBA00022692"/>
    </source>
</evidence>
<dbReference type="EMBL" id="CAKXZS010000009">
    <property type="protein sequence ID" value="CAH2396611.1"/>
    <property type="molecule type" value="Genomic_DNA"/>
</dbReference>
<feature type="transmembrane region" description="Helical" evidence="7">
    <location>
        <begin position="346"/>
        <end position="367"/>
    </location>
</feature>
<reference evidence="8" key="1">
    <citation type="submission" date="2022-03" db="EMBL/GenBank/DDBJ databases">
        <authorList>
            <person name="Brunel B."/>
        </authorList>
    </citation>
    <scope>NUCLEOTIDE SEQUENCE</scope>
    <source>
        <strain evidence="8">STM4922sample</strain>
    </source>
</reference>
<feature type="transmembrane region" description="Helical" evidence="7">
    <location>
        <begin position="159"/>
        <end position="182"/>
    </location>
</feature>
<feature type="transmembrane region" description="Helical" evidence="7">
    <location>
        <begin position="29"/>
        <end position="49"/>
    </location>
</feature>
<keyword evidence="3" id="KW-1003">Cell membrane</keyword>
<feature type="transmembrane region" description="Helical" evidence="7">
    <location>
        <begin position="266"/>
        <end position="290"/>
    </location>
</feature>
<protein>
    <submittedName>
        <fullName evidence="8">Polysacc_synt_C domain-containing protein</fullName>
    </submittedName>
</protein>
<feature type="transmembrane region" description="Helical" evidence="7">
    <location>
        <begin position="429"/>
        <end position="453"/>
    </location>
</feature>
<dbReference type="Proteomes" id="UP001152604">
    <property type="component" value="Unassembled WGS sequence"/>
</dbReference>
<feature type="transmembrane region" description="Helical" evidence="7">
    <location>
        <begin position="61"/>
        <end position="85"/>
    </location>
</feature>
<dbReference type="PANTHER" id="PTHR30250">
    <property type="entry name" value="PST FAMILY PREDICTED COLANIC ACID TRANSPORTER"/>
    <property type="match status" value="1"/>
</dbReference>
<keyword evidence="4 7" id="KW-0812">Transmembrane</keyword>
<feature type="transmembrane region" description="Helical" evidence="7">
    <location>
        <begin position="398"/>
        <end position="417"/>
    </location>
</feature>
<evidence type="ECO:0000256" key="2">
    <source>
        <dbReference type="ARBA" id="ARBA00007430"/>
    </source>
</evidence>
<proteinExistence type="inferred from homology"/>
<evidence type="ECO:0000256" key="1">
    <source>
        <dbReference type="ARBA" id="ARBA00004651"/>
    </source>
</evidence>
<comment type="subcellular location">
    <subcellularLocation>
        <location evidence="1">Cell membrane</location>
        <topology evidence="1">Multi-pass membrane protein</topology>
    </subcellularLocation>
</comment>
<accession>A0ABM9DKK9</accession>